<feature type="compositionally biased region" description="Low complexity" evidence="1">
    <location>
        <begin position="223"/>
        <end position="233"/>
    </location>
</feature>
<dbReference type="InterPro" id="IPR017930">
    <property type="entry name" value="Myb_dom"/>
</dbReference>
<feature type="compositionally biased region" description="Low complexity" evidence="1">
    <location>
        <begin position="244"/>
        <end position="259"/>
    </location>
</feature>
<comment type="caution">
    <text evidence="4">The sequence shown here is derived from an EMBL/GenBank/DDBJ whole genome shotgun (WGS) entry which is preliminary data.</text>
</comment>
<dbReference type="InterPro" id="IPR001005">
    <property type="entry name" value="SANT/Myb"/>
</dbReference>
<feature type="region of interest" description="Disordered" evidence="1">
    <location>
        <begin position="140"/>
        <end position="159"/>
    </location>
</feature>
<keyword evidence="5" id="KW-1185">Reference proteome</keyword>
<dbReference type="PANTHER" id="PTHR22705:SF0">
    <property type="entry name" value="ZZ-TYPE ZINC FINGER-CONTAINING PROTEIN 3"/>
    <property type="match status" value="1"/>
</dbReference>
<evidence type="ECO:0000259" key="2">
    <source>
        <dbReference type="PROSITE" id="PS50090"/>
    </source>
</evidence>
<name>A0A1Q3DX66_LENED</name>
<dbReference type="PROSITE" id="PS50090">
    <property type="entry name" value="MYB_LIKE"/>
    <property type="match status" value="1"/>
</dbReference>
<dbReference type="Pfam" id="PF23082">
    <property type="entry name" value="Myb_DNA-binding_2"/>
    <property type="match status" value="1"/>
</dbReference>
<dbReference type="STRING" id="5353.A0A1Q3DX66"/>
<dbReference type="InterPro" id="IPR009057">
    <property type="entry name" value="Homeodomain-like_sf"/>
</dbReference>
<dbReference type="SMART" id="SM00717">
    <property type="entry name" value="SANT"/>
    <property type="match status" value="1"/>
</dbReference>
<evidence type="ECO:0000256" key="1">
    <source>
        <dbReference type="SAM" id="MobiDB-lite"/>
    </source>
</evidence>
<protein>
    <submittedName>
        <fullName evidence="4">Zz-type zinc finger-containing protein 3-like</fullName>
    </submittedName>
</protein>
<dbReference type="PANTHER" id="PTHR22705">
    <property type="entry name" value="ZINC FINGER, ZZ DOMAIN CONTAINING 3"/>
    <property type="match status" value="1"/>
</dbReference>
<dbReference type="InterPro" id="IPR037830">
    <property type="entry name" value="ZZZ3"/>
</dbReference>
<gene>
    <name evidence="4" type="ORF">LENED_001061</name>
</gene>
<evidence type="ECO:0000259" key="3">
    <source>
        <dbReference type="PROSITE" id="PS51294"/>
    </source>
</evidence>
<dbReference type="EMBL" id="BDGU01000015">
    <property type="protein sequence ID" value="GAV99594.1"/>
    <property type="molecule type" value="Genomic_DNA"/>
</dbReference>
<dbReference type="Gene3D" id="1.10.10.60">
    <property type="entry name" value="Homeodomain-like"/>
    <property type="match status" value="1"/>
</dbReference>
<dbReference type="Proteomes" id="UP000188533">
    <property type="component" value="Unassembled WGS sequence"/>
</dbReference>
<evidence type="ECO:0000313" key="4">
    <source>
        <dbReference type="EMBL" id="GAV99594.1"/>
    </source>
</evidence>
<reference evidence="4 5" key="1">
    <citation type="submission" date="2016-08" db="EMBL/GenBank/DDBJ databases">
        <authorList>
            <consortium name="Lentinula edodes genome sequencing consortium"/>
            <person name="Sakamoto Y."/>
            <person name="Nakade K."/>
            <person name="Sato S."/>
            <person name="Yoshida Y."/>
            <person name="Miyazaki K."/>
            <person name="Natsume S."/>
            <person name="Konno N."/>
        </authorList>
    </citation>
    <scope>NUCLEOTIDE SEQUENCE [LARGE SCALE GENOMIC DNA]</scope>
    <source>
        <strain evidence="4 5">NBRC 111202</strain>
    </source>
</reference>
<dbReference type="PROSITE" id="PS51294">
    <property type="entry name" value="HTH_MYB"/>
    <property type="match status" value="1"/>
</dbReference>
<dbReference type="SUPFAM" id="SSF46689">
    <property type="entry name" value="Homeodomain-like"/>
    <property type="match status" value="1"/>
</dbReference>
<evidence type="ECO:0000313" key="5">
    <source>
        <dbReference type="Proteomes" id="UP000188533"/>
    </source>
</evidence>
<reference evidence="4 5" key="2">
    <citation type="submission" date="2017-02" db="EMBL/GenBank/DDBJ databases">
        <title>A genome survey and senescence transcriptome analysis in Lentinula edodes.</title>
        <authorList>
            <person name="Sakamoto Y."/>
            <person name="Nakade K."/>
            <person name="Sato S."/>
            <person name="Yoshida Y."/>
            <person name="Miyazaki K."/>
            <person name="Natsume S."/>
            <person name="Konno N."/>
        </authorList>
    </citation>
    <scope>NUCLEOTIDE SEQUENCE [LARGE SCALE GENOMIC DNA]</scope>
    <source>
        <strain evidence="4 5">NBRC 111202</strain>
    </source>
</reference>
<feature type="compositionally biased region" description="Basic and acidic residues" evidence="1">
    <location>
        <begin position="334"/>
        <end position="343"/>
    </location>
</feature>
<accession>A0A1Q3DX66</accession>
<dbReference type="AlphaFoldDB" id="A0A1Q3DX66"/>
<feature type="compositionally biased region" description="Polar residues" evidence="1">
    <location>
        <begin position="358"/>
        <end position="367"/>
    </location>
</feature>
<feature type="region of interest" description="Disordered" evidence="1">
    <location>
        <begin position="212"/>
        <end position="367"/>
    </location>
</feature>
<organism evidence="4 5">
    <name type="scientific">Lentinula edodes</name>
    <name type="common">Shiitake mushroom</name>
    <name type="synonym">Lentinus edodes</name>
    <dbReference type="NCBI Taxonomy" id="5353"/>
    <lineage>
        <taxon>Eukaryota</taxon>
        <taxon>Fungi</taxon>
        <taxon>Dikarya</taxon>
        <taxon>Basidiomycota</taxon>
        <taxon>Agaricomycotina</taxon>
        <taxon>Agaricomycetes</taxon>
        <taxon>Agaricomycetidae</taxon>
        <taxon>Agaricales</taxon>
        <taxon>Marasmiineae</taxon>
        <taxon>Omphalotaceae</taxon>
        <taxon>Lentinula</taxon>
    </lineage>
</organism>
<sequence>MEDKRAKTLQALSTFIDKQRTLLTRTHADISRLHELRSRAVEHPEDFANNISKELNEGPFKLSELEDAADRAPEGIEWSLFSKHDPAPLQALASKSKQQPTPTATPNLSDFHRHIREAKSKILDPIYSTWDLSFSPVIETNDDDEAKDQPSVDPAALKKAKEREKIKELKKHMIMPSGLTFTPAGPRNRGPGGVFIRRDTVDESMDVDISLDTEGNFKPAEPSPSTGGSCPSPLKRMTSVAPQLLPSTPPTSLDEPSSTGESTVIPCTKSSHSKSLRIKVGPPLIPPALPLTTHQRRRSSRAISMCTSDMVVDDSHFPPTPDSLPLPETEPDPEDLHGKDDNHPQTLGKRSRPKSETYKQPWSTSEQQHLEALLEEIPEGEKNRWRKISEAMDGRRTPRQVASRVQKYFEKLKKFGIE</sequence>
<feature type="domain" description="Myb-like" evidence="2">
    <location>
        <begin position="354"/>
        <end position="409"/>
    </location>
</feature>
<feature type="domain" description="HTH myb-type" evidence="3">
    <location>
        <begin position="359"/>
        <end position="413"/>
    </location>
</feature>
<proteinExistence type="predicted"/>
<dbReference type="CDD" id="cd00167">
    <property type="entry name" value="SANT"/>
    <property type="match status" value="1"/>
</dbReference>